<evidence type="ECO:0000313" key="2">
    <source>
        <dbReference type="Proteomes" id="UP001243757"/>
    </source>
</evidence>
<accession>A0ABT7EXZ6</accession>
<evidence type="ECO:0000313" key="1">
    <source>
        <dbReference type="EMBL" id="MDK3017218.1"/>
    </source>
</evidence>
<dbReference type="Proteomes" id="UP001243757">
    <property type="component" value="Unassembled WGS sequence"/>
</dbReference>
<sequence>MSCPTDARRPCDRSAAPAGDSLWTILADAGVRLGLSVDAVIDRIESETRIWR</sequence>
<dbReference type="RefSeq" id="WP_284480034.1">
    <property type="nucleotide sequence ID" value="NZ_JASNJD010000003.1"/>
</dbReference>
<dbReference type="EMBL" id="JASNJD010000003">
    <property type="protein sequence ID" value="MDK3017218.1"/>
    <property type="molecule type" value="Genomic_DNA"/>
</dbReference>
<evidence type="ECO:0008006" key="3">
    <source>
        <dbReference type="Google" id="ProtNLM"/>
    </source>
</evidence>
<organism evidence="1 2">
    <name type="scientific">Pseudodonghicola flavimaris</name>
    <dbReference type="NCBI Taxonomy" id="3050036"/>
    <lineage>
        <taxon>Bacteria</taxon>
        <taxon>Pseudomonadati</taxon>
        <taxon>Pseudomonadota</taxon>
        <taxon>Alphaproteobacteria</taxon>
        <taxon>Rhodobacterales</taxon>
        <taxon>Paracoccaceae</taxon>
        <taxon>Pseudodonghicola</taxon>
    </lineage>
</organism>
<gene>
    <name evidence="1" type="ORF">QO033_05990</name>
</gene>
<comment type="caution">
    <text evidence="1">The sequence shown here is derived from an EMBL/GenBank/DDBJ whole genome shotgun (WGS) entry which is preliminary data.</text>
</comment>
<reference evidence="1 2" key="1">
    <citation type="submission" date="2023-05" db="EMBL/GenBank/DDBJ databases">
        <title>Pseudodonghicola sp. nov.</title>
        <authorList>
            <person name="Huang J."/>
        </authorList>
    </citation>
    <scope>NUCLEOTIDE SEQUENCE [LARGE SCALE GENOMIC DNA]</scope>
    <source>
        <strain evidence="1 2">IC7</strain>
    </source>
</reference>
<keyword evidence="2" id="KW-1185">Reference proteome</keyword>
<proteinExistence type="predicted"/>
<protein>
    <recommendedName>
        <fullName evidence="3">Ribbon-helix-helix domain-containing protein</fullName>
    </recommendedName>
</protein>
<name>A0ABT7EXZ6_9RHOB</name>